<evidence type="ECO:0000256" key="1">
    <source>
        <dbReference type="SAM" id="Coils"/>
    </source>
</evidence>
<feature type="compositionally biased region" description="Low complexity" evidence="2">
    <location>
        <begin position="64"/>
        <end position="97"/>
    </location>
</feature>
<accession>A0A9P1H4A9</accession>
<organism evidence="3 4">
    <name type="scientific">Parascedosporium putredinis</name>
    <dbReference type="NCBI Taxonomy" id="1442378"/>
    <lineage>
        <taxon>Eukaryota</taxon>
        <taxon>Fungi</taxon>
        <taxon>Dikarya</taxon>
        <taxon>Ascomycota</taxon>
        <taxon>Pezizomycotina</taxon>
        <taxon>Sordariomycetes</taxon>
        <taxon>Hypocreomycetidae</taxon>
        <taxon>Microascales</taxon>
        <taxon>Microascaceae</taxon>
        <taxon>Parascedosporium</taxon>
    </lineage>
</organism>
<keyword evidence="1" id="KW-0175">Coiled coil</keyword>
<dbReference type="OrthoDB" id="20473at2759"/>
<name>A0A9P1H4A9_9PEZI</name>
<keyword evidence="4" id="KW-1185">Reference proteome</keyword>
<feature type="coiled-coil region" evidence="1">
    <location>
        <begin position="158"/>
        <end position="185"/>
    </location>
</feature>
<feature type="compositionally biased region" description="Basic residues" evidence="2">
    <location>
        <begin position="1"/>
        <end position="12"/>
    </location>
</feature>
<dbReference type="Proteomes" id="UP000838763">
    <property type="component" value="Unassembled WGS sequence"/>
</dbReference>
<dbReference type="PANTHER" id="PTHR22705:SF0">
    <property type="entry name" value="ZZ-TYPE ZINC FINGER-CONTAINING PROTEIN 3"/>
    <property type="match status" value="1"/>
</dbReference>
<feature type="compositionally biased region" description="Basic and acidic residues" evidence="2">
    <location>
        <begin position="27"/>
        <end position="44"/>
    </location>
</feature>
<reference evidence="3" key="1">
    <citation type="submission" date="2022-11" db="EMBL/GenBank/DDBJ databases">
        <authorList>
            <person name="Scott C."/>
            <person name="Bruce N."/>
        </authorList>
    </citation>
    <scope>NUCLEOTIDE SEQUENCE</scope>
</reference>
<dbReference type="EMBL" id="CALLCH030000015">
    <property type="protein sequence ID" value="CAI4216484.1"/>
    <property type="molecule type" value="Genomic_DNA"/>
</dbReference>
<feature type="region of interest" description="Disordered" evidence="2">
    <location>
        <begin position="199"/>
        <end position="239"/>
    </location>
</feature>
<evidence type="ECO:0000256" key="2">
    <source>
        <dbReference type="SAM" id="MobiDB-lite"/>
    </source>
</evidence>
<gene>
    <name evidence="3" type="ORF">PPNO1_LOCUS6138</name>
</gene>
<proteinExistence type="predicted"/>
<evidence type="ECO:0000313" key="4">
    <source>
        <dbReference type="Proteomes" id="UP000838763"/>
    </source>
</evidence>
<sequence>MCKLRISRWRRTHDHDDRARRPGRLLPDPRARRDDGHGTARDSRATPTASRRSSSPPRPPVSPITPTLAPARLATAPTATKLPGAPPAGSAATTNSSSGGGGGGSSAGARTASEIMASLPPRQTFAHAQPNQVGVPLPPPKPISFDENPDTLALQSAIAVLQMQRRRAEEDIRTLSRAKNDALRDTEGFVKDLISGRVSTTGALGPGPIGDDDDDDDEDSDENDTKADKGPTWRKLPGRQDVVRCPPINWAKYAVVGESLDKLHADQKANPIQGAPATFAPDGTYEFKGDGEKTQFIGVAAPYTPGRDKLVGKKPKVPRR</sequence>
<feature type="compositionally biased region" description="Acidic residues" evidence="2">
    <location>
        <begin position="210"/>
        <end position="222"/>
    </location>
</feature>
<comment type="caution">
    <text evidence="3">The sequence shown here is derived from an EMBL/GenBank/DDBJ whole genome shotgun (WGS) entry which is preliminary data.</text>
</comment>
<dbReference type="InterPro" id="IPR037830">
    <property type="entry name" value="ZZZ3"/>
</dbReference>
<evidence type="ECO:0000313" key="3">
    <source>
        <dbReference type="EMBL" id="CAI4216484.1"/>
    </source>
</evidence>
<feature type="region of interest" description="Disordered" evidence="2">
    <location>
        <begin position="128"/>
        <end position="150"/>
    </location>
</feature>
<feature type="compositionally biased region" description="Low complexity" evidence="2">
    <location>
        <begin position="45"/>
        <end position="55"/>
    </location>
</feature>
<feature type="region of interest" description="Disordered" evidence="2">
    <location>
        <begin position="1"/>
        <end position="110"/>
    </location>
</feature>
<dbReference type="AlphaFoldDB" id="A0A9P1H4A9"/>
<protein>
    <submittedName>
        <fullName evidence="3">Uncharacterized protein</fullName>
    </submittedName>
</protein>
<dbReference type="PANTHER" id="PTHR22705">
    <property type="entry name" value="ZINC FINGER, ZZ DOMAIN CONTAINING 3"/>
    <property type="match status" value="1"/>
</dbReference>